<keyword evidence="2" id="KW-0805">Transcription regulation</keyword>
<evidence type="ECO:0000256" key="1">
    <source>
        <dbReference type="ARBA" id="ARBA00022898"/>
    </source>
</evidence>
<dbReference type="Proteomes" id="UP001595891">
    <property type="component" value="Unassembled WGS sequence"/>
</dbReference>
<dbReference type="RefSeq" id="WP_262846850.1">
    <property type="nucleotide sequence ID" value="NZ_JANZYP010000053.1"/>
</dbReference>
<dbReference type="PROSITE" id="PS50949">
    <property type="entry name" value="HTH_GNTR"/>
    <property type="match status" value="1"/>
</dbReference>
<proteinExistence type="predicted"/>
<dbReference type="EMBL" id="JBHSFN010000004">
    <property type="protein sequence ID" value="MFC4586238.1"/>
    <property type="molecule type" value="Genomic_DNA"/>
</dbReference>
<evidence type="ECO:0000256" key="4">
    <source>
        <dbReference type="ARBA" id="ARBA00023163"/>
    </source>
</evidence>
<evidence type="ECO:0000256" key="5">
    <source>
        <dbReference type="PROSITE-ProRule" id="PRU00335"/>
    </source>
</evidence>
<protein>
    <submittedName>
        <fullName evidence="9">TetR/AcrR family transcriptional regulator C-terminal domain-containing protein</fullName>
    </submittedName>
</protein>
<evidence type="ECO:0000256" key="6">
    <source>
        <dbReference type="SAM" id="MobiDB-lite"/>
    </source>
</evidence>
<feature type="compositionally biased region" description="Basic and acidic residues" evidence="6">
    <location>
        <begin position="107"/>
        <end position="123"/>
    </location>
</feature>
<evidence type="ECO:0000259" key="7">
    <source>
        <dbReference type="PROSITE" id="PS50949"/>
    </source>
</evidence>
<evidence type="ECO:0000256" key="2">
    <source>
        <dbReference type="ARBA" id="ARBA00023015"/>
    </source>
</evidence>
<dbReference type="Pfam" id="PF00392">
    <property type="entry name" value="GntR"/>
    <property type="match status" value="1"/>
</dbReference>
<dbReference type="Gene3D" id="1.10.10.10">
    <property type="entry name" value="Winged helix-like DNA-binding domain superfamily/Winged helix DNA-binding domain"/>
    <property type="match status" value="1"/>
</dbReference>
<evidence type="ECO:0000259" key="8">
    <source>
        <dbReference type="PROSITE" id="PS50977"/>
    </source>
</evidence>
<dbReference type="PANTHER" id="PTHR46577:SF1">
    <property type="entry name" value="HTH-TYPE TRANSCRIPTIONAL REGULATORY PROTEIN GABR"/>
    <property type="match status" value="1"/>
</dbReference>
<organism evidence="9 10">
    <name type="scientific">Sphaerisporangium corydalis</name>
    <dbReference type="NCBI Taxonomy" id="1441875"/>
    <lineage>
        <taxon>Bacteria</taxon>
        <taxon>Bacillati</taxon>
        <taxon>Actinomycetota</taxon>
        <taxon>Actinomycetes</taxon>
        <taxon>Streptosporangiales</taxon>
        <taxon>Streptosporangiaceae</taxon>
        <taxon>Sphaerisporangium</taxon>
    </lineage>
</organism>
<keyword evidence="3 5" id="KW-0238">DNA-binding</keyword>
<sequence>MTNPDPPYLRIVTEVRRRIQDGELAPGDRVPSTRQIAREWDVALATATKALTVLRQEGLVQARPRAGTTVAAPASPAAKPASTTAPASPSSAPGSVSGSAPARRRTGHDDGQGAPEPDRELTRGRVVRAAIEIADAEGLAALSMRGVAARLGVATMSPYRHVTSKDELVLLMADAAYAEEPYPPEVPSGWRERLELVARTLWVLHRRHPWLSHVTALTRPLPVPSLMVHGELALSALDGHGLAPAAVLDLHALMFSFVQGVAANLERAAQDEAATGMSEDQWMDVQGPALAAIAASGRYPTFARLVGELQDGYDLHLDDLFELGLRLLLDGLAPRMGDPPGQGRPAR</sequence>
<dbReference type="SUPFAM" id="SSF48498">
    <property type="entry name" value="Tetracyclin repressor-like, C-terminal domain"/>
    <property type="match status" value="1"/>
</dbReference>
<dbReference type="PROSITE" id="PS50977">
    <property type="entry name" value="HTH_TETR_2"/>
    <property type="match status" value="1"/>
</dbReference>
<dbReference type="SUPFAM" id="SSF46689">
    <property type="entry name" value="Homeodomain-like"/>
    <property type="match status" value="1"/>
</dbReference>
<dbReference type="SUPFAM" id="SSF46785">
    <property type="entry name" value="Winged helix' DNA-binding domain"/>
    <property type="match status" value="1"/>
</dbReference>
<dbReference type="InterPro" id="IPR001647">
    <property type="entry name" value="HTH_TetR"/>
</dbReference>
<dbReference type="InterPro" id="IPR036390">
    <property type="entry name" value="WH_DNA-bd_sf"/>
</dbReference>
<feature type="region of interest" description="Disordered" evidence="6">
    <location>
        <begin position="65"/>
        <end position="123"/>
    </location>
</feature>
<name>A0ABV9EAG0_9ACTN</name>
<keyword evidence="1" id="KW-0663">Pyridoxal phosphate</keyword>
<dbReference type="InterPro" id="IPR036388">
    <property type="entry name" value="WH-like_DNA-bd_sf"/>
</dbReference>
<dbReference type="Pfam" id="PF02909">
    <property type="entry name" value="TetR_C_1"/>
    <property type="match status" value="1"/>
</dbReference>
<keyword evidence="10" id="KW-1185">Reference proteome</keyword>
<dbReference type="InterPro" id="IPR051446">
    <property type="entry name" value="HTH_trans_reg/aminotransferase"/>
</dbReference>
<feature type="domain" description="HTH tetR-type" evidence="8">
    <location>
        <begin position="120"/>
        <end position="180"/>
    </location>
</feature>
<dbReference type="InterPro" id="IPR000524">
    <property type="entry name" value="Tscrpt_reg_HTH_GntR"/>
</dbReference>
<dbReference type="InterPro" id="IPR009057">
    <property type="entry name" value="Homeodomain-like_sf"/>
</dbReference>
<feature type="DNA-binding region" description="H-T-H motif" evidence="5">
    <location>
        <begin position="143"/>
        <end position="162"/>
    </location>
</feature>
<evidence type="ECO:0000313" key="10">
    <source>
        <dbReference type="Proteomes" id="UP001595891"/>
    </source>
</evidence>
<evidence type="ECO:0000256" key="3">
    <source>
        <dbReference type="ARBA" id="ARBA00023125"/>
    </source>
</evidence>
<keyword evidence="4" id="KW-0804">Transcription</keyword>
<dbReference type="CDD" id="cd07377">
    <property type="entry name" value="WHTH_GntR"/>
    <property type="match status" value="1"/>
</dbReference>
<feature type="compositionally biased region" description="Low complexity" evidence="6">
    <location>
        <begin position="66"/>
        <end position="101"/>
    </location>
</feature>
<comment type="caution">
    <text evidence="9">The sequence shown here is derived from an EMBL/GenBank/DDBJ whole genome shotgun (WGS) entry which is preliminary data.</text>
</comment>
<feature type="domain" description="HTH gntR-type" evidence="7">
    <location>
        <begin position="5"/>
        <end position="73"/>
    </location>
</feature>
<reference evidence="10" key="1">
    <citation type="journal article" date="2019" name="Int. J. Syst. Evol. Microbiol.">
        <title>The Global Catalogue of Microorganisms (GCM) 10K type strain sequencing project: providing services to taxonomists for standard genome sequencing and annotation.</title>
        <authorList>
            <consortium name="The Broad Institute Genomics Platform"/>
            <consortium name="The Broad Institute Genome Sequencing Center for Infectious Disease"/>
            <person name="Wu L."/>
            <person name="Ma J."/>
        </authorList>
    </citation>
    <scope>NUCLEOTIDE SEQUENCE [LARGE SCALE GENOMIC DNA]</scope>
    <source>
        <strain evidence="10">CCUG 49560</strain>
    </source>
</reference>
<dbReference type="InterPro" id="IPR004111">
    <property type="entry name" value="Repressor_TetR_C"/>
</dbReference>
<evidence type="ECO:0000313" key="9">
    <source>
        <dbReference type="EMBL" id="MFC4586238.1"/>
    </source>
</evidence>
<dbReference type="PANTHER" id="PTHR46577">
    <property type="entry name" value="HTH-TYPE TRANSCRIPTIONAL REGULATORY PROTEIN GABR"/>
    <property type="match status" value="1"/>
</dbReference>
<dbReference type="Pfam" id="PF00440">
    <property type="entry name" value="TetR_N"/>
    <property type="match status" value="1"/>
</dbReference>
<dbReference type="Gene3D" id="1.10.10.60">
    <property type="entry name" value="Homeodomain-like"/>
    <property type="match status" value="1"/>
</dbReference>
<accession>A0ABV9EAG0</accession>
<dbReference type="SMART" id="SM00345">
    <property type="entry name" value="HTH_GNTR"/>
    <property type="match status" value="1"/>
</dbReference>
<gene>
    <name evidence="9" type="ORF">ACFO8L_09150</name>
</gene>
<dbReference type="Gene3D" id="1.10.357.10">
    <property type="entry name" value="Tetracycline Repressor, domain 2"/>
    <property type="match status" value="1"/>
</dbReference>
<dbReference type="InterPro" id="IPR036271">
    <property type="entry name" value="Tet_transcr_reg_TetR-rel_C_sf"/>
</dbReference>